<proteinExistence type="predicted"/>
<reference evidence="1 2" key="1">
    <citation type="submission" date="2014-05" db="EMBL/GenBank/DDBJ databases">
        <title>Whole genome shotgun sequence of Rhizobium rhizogenes NBRC 13257.</title>
        <authorList>
            <person name="Katano-Makiyama Y."/>
            <person name="Hosoyama A."/>
            <person name="Hashimoto M."/>
            <person name="Hosoyama Y."/>
            <person name="Noguchi M."/>
            <person name="Tsuchikane K."/>
            <person name="Kimura A."/>
            <person name="Ohji S."/>
            <person name="Ichikawa N."/>
            <person name="Yamazoe A."/>
            <person name="Fujita N."/>
        </authorList>
    </citation>
    <scope>NUCLEOTIDE SEQUENCE [LARGE SCALE GENOMIC DNA]</scope>
    <source>
        <strain evidence="1 2">NBRC 13257</strain>
    </source>
</reference>
<protein>
    <submittedName>
        <fullName evidence="1">Uncharacterized protein</fullName>
    </submittedName>
</protein>
<evidence type="ECO:0000313" key="1">
    <source>
        <dbReference type="EMBL" id="GAJ91063.1"/>
    </source>
</evidence>
<dbReference type="EMBL" id="BAYX01000001">
    <property type="protein sequence ID" value="GAJ91063.1"/>
    <property type="molecule type" value="Genomic_DNA"/>
</dbReference>
<dbReference type="AlphaFoldDB" id="A0AA87U621"/>
<gene>
    <name evidence="1" type="ORF">RRH01S_01_05340</name>
</gene>
<accession>A0AA87U621</accession>
<name>A0AA87U621_RHIRH</name>
<evidence type="ECO:0000313" key="2">
    <source>
        <dbReference type="Proteomes" id="UP000026941"/>
    </source>
</evidence>
<dbReference type="Proteomes" id="UP000026941">
    <property type="component" value="Unassembled WGS sequence"/>
</dbReference>
<sequence length="90" mass="10342">MTDNTATKINDLLASVKTVRDRYEKGRMERETVREWVLRLGSYPSPHGDRVREASEWFRTHPESEASADTRQIDIAKLAAIHSERTCLAL</sequence>
<organism evidence="1 2">
    <name type="scientific">Rhizobium rhizogenes NBRC 13257</name>
    <dbReference type="NCBI Taxonomy" id="1220581"/>
    <lineage>
        <taxon>Bacteria</taxon>
        <taxon>Pseudomonadati</taxon>
        <taxon>Pseudomonadota</taxon>
        <taxon>Alphaproteobacteria</taxon>
        <taxon>Hyphomicrobiales</taxon>
        <taxon>Rhizobiaceae</taxon>
        <taxon>Rhizobium/Agrobacterium group</taxon>
        <taxon>Rhizobium</taxon>
    </lineage>
</organism>
<comment type="caution">
    <text evidence="1">The sequence shown here is derived from an EMBL/GenBank/DDBJ whole genome shotgun (WGS) entry which is preliminary data.</text>
</comment>